<keyword evidence="4" id="KW-0067">ATP-binding</keyword>
<dbReference type="PANTHER" id="PTHR35526:SF3">
    <property type="entry name" value="ANTI-SIGMA-F FACTOR RSBW"/>
    <property type="match status" value="1"/>
</dbReference>
<dbReference type="InterPro" id="IPR050267">
    <property type="entry name" value="Anti-sigma-factor_SerPK"/>
</dbReference>
<gene>
    <name evidence="4" type="ORF">DPM19_17420</name>
</gene>
<dbReference type="PANTHER" id="PTHR35526">
    <property type="entry name" value="ANTI-SIGMA-F FACTOR RSBW-RELATED"/>
    <property type="match status" value="1"/>
</dbReference>
<evidence type="ECO:0000259" key="3">
    <source>
        <dbReference type="Pfam" id="PF13581"/>
    </source>
</evidence>
<keyword evidence="1" id="KW-0418">Kinase</keyword>
<dbReference type="GO" id="GO:0005524">
    <property type="term" value="F:ATP binding"/>
    <property type="evidence" value="ECO:0007669"/>
    <property type="project" value="UniProtKB-KW"/>
</dbReference>
<dbReference type="InterPro" id="IPR003594">
    <property type="entry name" value="HATPase_dom"/>
</dbReference>
<organism evidence="4 5">
    <name type="scientific">Actinomadura craniellae</name>
    <dbReference type="NCBI Taxonomy" id="2231787"/>
    <lineage>
        <taxon>Bacteria</taxon>
        <taxon>Bacillati</taxon>
        <taxon>Actinomycetota</taxon>
        <taxon>Actinomycetes</taxon>
        <taxon>Streptosporangiales</taxon>
        <taxon>Thermomonosporaceae</taxon>
        <taxon>Actinomadura</taxon>
    </lineage>
</organism>
<name>A0A365H4T1_9ACTN</name>
<evidence type="ECO:0000313" key="4">
    <source>
        <dbReference type="EMBL" id="RAY14059.1"/>
    </source>
</evidence>
<dbReference type="Gene3D" id="3.30.565.10">
    <property type="entry name" value="Histidine kinase-like ATPase, C-terminal domain"/>
    <property type="match status" value="1"/>
</dbReference>
<feature type="domain" description="Histidine kinase/HSP90-like ATPase" evidence="3">
    <location>
        <begin position="45"/>
        <end position="155"/>
    </location>
</feature>
<dbReference type="InterPro" id="IPR036890">
    <property type="entry name" value="HATPase_C_sf"/>
</dbReference>
<dbReference type="Proteomes" id="UP000251891">
    <property type="component" value="Unassembled WGS sequence"/>
</dbReference>
<dbReference type="Pfam" id="PF13581">
    <property type="entry name" value="HATPase_c_2"/>
    <property type="match status" value="1"/>
</dbReference>
<proteinExistence type="predicted"/>
<dbReference type="GO" id="GO:0004674">
    <property type="term" value="F:protein serine/threonine kinase activity"/>
    <property type="evidence" value="ECO:0007669"/>
    <property type="project" value="UniProtKB-KW"/>
</dbReference>
<dbReference type="CDD" id="cd16936">
    <property type="entry name" value="HATPase_RsbW-like"/>
    <property type="match status" value="1"/>
</dbReference>
<dbReference type="OrthoDB" id="3478281at2"/>
<keyword evidence="1" id="KW-0808">Transferase</keyword>
<dbReference type="EMBL" id="QLYX01000007">
    <property type="protein sequence ID" value="RAY14059.1"/>
    <property type="molecule type" value="Genomic_DNA"/>
</dbReference>
<keyword evidence="4" id="KW-0547">Nucleotide-binding</keyword>
<keyword evidence="1" id="KW-0723">Serine/threonine-protein kinase</keyword>
<dbReference type="AlphaFoldDB" id="A0A365H4T1"/>
<sequence>MESPSAHGWRSHVEHPSPEAPVLLTTSPDAPAVPLYWRRAFPGGAEQARAARRFVACLLDGFPVLDDVLLAVDELVVNAVRHTKSGQAGGSFTVGIGCGGGGVVVSVADQGGPEEPVARDAGPLAESGRGLRTVALIAASWGWHGNESGRTVTAVFATGAGSTPG</sequence>
<dbReference type="SUPFAM" id="SSF55874">
    <property type="entry name" value="ATPase domain of HSP90 chaperone/DNA topoisomerase II/histidine kinase"/>
    <property type="match status" value="1"/>
</dbReference>
<keyword evidence="5" id="KW-1185">Reference proteome</keyword>
<evidence type="ECO:0000256" key="2">
    <source>
        <dbReference type="SAM" id="MobiDB-lite"/>
    </source>
</evidence>
<comment type="caution">
    <text evidence="4">The sequence shown here is derived from an EMBL/GenBank/DDBJ whole genome shotgun (WGS) entry which is preliminary data.</text>
</comment>
<accession>A0A365H4T1</accession>
<evidence type="ECO:0000256" key="1">
    <source>
        <dbReference type="ARBA" id="ARBA00022527"/>
    </source>
</evidence>
<feature type="region of interest" description="Disordered" evidence="2">
    <location>
        <begin position="1"/>
        <end position="25"/>
    </location>
</feature>
<reference evidence="4 5" key="1">
    <citation type="submission" date="2018-06" db="EMBL/GenBank/DDBJ databases">
        <title>Actinomadura craniellae sp. nov. isolated from marine sponge Craniella sp.</title>
        <authorList>
            <person name="Li L."/>
            <person name="Xu Q.H."/>
            <person name="Lin H.W."/>
            <person name="Lu Y.H."/>
        </authorList>
    </citation>
    <scope>NUCLEOTIDE SEQUENCE [LARGE SCALE GENOMIC DNA]</scope>
    <source>
        <strain evidence="4 5">LHW63021</strain>
    </source>
</reference>
<evidence type="ECO:0000313" key="5">
    <source>
        <dbReference type="Proteomes" id="UP000251891"/>
    </source>
</evidence>
<protein>
    <submittedName>
        <fullName evidence="4">ATP-binding protein</fullName>
    </submittedName>
</protein>